<evidence type="ECO:0000313" key="3">
    <source>
        <dbReference type="Proteomes" id="UP001497045"/>
    </source>
</evidence>
<dbReference type="Pfam" id="PF09848">
    <property type="entry name" value="SLFN-g3_helicase"/>
    <property type="match status" value="1"/>
</dbReference>
<dbReference type="InterPro" id="IPR027417">
    <property type="entry name" value="P-loop_NTPase"/>
</dbReference>
<dbReference type="SUPFAM" id="SSF52540">
    <property type="entry name" value="P-loop containing nucleoside triphosphate hydrolases"/>
    <property type="match status" value="1"/>
</dbReference>
<feature type="domain" description="Schlafen group 3-like DNA/RNA helicase" evidence="1">
    <location>
        <begin position="257"/>
        <end position="650"/>
    </location>
</feature>
<reference evidence="2 3" key="1">
    <citation type="submission" date="2024-04" db="EMBL/GenBank/DDBJ databases">
        <title>Aurantiacibacter sp. DGU6 16S ribosomal RNA gene Genome sequencing and assembly.</title>
        <authorList>
            <person name="Park S."/>
        </authorList>
    </citation>
    <scope>NUCLEOTIDE SEQUENCE [LARGE SCALE GENOMIC DNA]</scope>
    <source>
        <strain evidence="2 3">DGU6</strain>
    </source>
</reference>
<evidence type="ECO:0000259" key="1">
    <source>
        <dbReference type="Pfam" id="PF09848"/>
    </source>
</evidence>
<proteinExistence type="predicted"/>
<dbReference type="RefSeq" id="WP_341674440.1">
    <property type="nucleotide sequence ID" value="NZ_JBBYHV010000002.1"/>
</dbReference>
<dbReference type="Gene3D" id="3.40.50.300">
    <property type="entry name" value="P-loop containing nucleotide triphosphate hydrolases"/>
    <property type="match status" value="1"/>
</dbReference>
<dbReference type="InterPro" id="IPR018647">
    <property type="entry name" value="SLFN_3-like_DNA/RNA_helicase"/>
</dbReference>
<evidence type="ECO:0000313" key="2">
    <source>
        <dbReference type="EMBL" id="MEL1251899.1"/>
    </source>
</evidence>
<accession>A0ABU9IHH8</accession>
<organism evidence="2 3">
    <name type="scientific">Aurantiacibacter gilvus</name>
    <dbReference type="NCBI Taxonomy" id="3139141"/>
    <lineage>
        <taxon>Bacteria</taxon>
        <taxon>Pseudomonadati</taxon>
        <taxon>Pseudomonadota</taxon>
        <taxon>Alphaproteobacteria</taxon>
        <taxon>Sphingomonadales</taxon>
        <taxon>Erythrobacteraceae</taxon>
        <taxon>Aurantiacibacter</taxon>
    </lineage>
</organism>
<gene>
    <name evidence="2" type="ORF">AAEO60_14575</name>
</gene>
<protein>
    <submittedName>
        <fullName evidence="2">DUF2075 domain-containing protein</fullName>
    </submittedName>
</protein>
<keyword evidence="3" id="KW-1185">Reference proteome</keyword>
<name>A0ABU9IHH8_9SPHN</name>
<dbReference type="EMBL" id="JBBYHV010000002">
    <property type="protein sequence ID" value="MEL1251899.1"/>
    <property type="molecule type" value="Genomic_DNA"/>
</dbReference>
<comment type="caution">
    <text evidence="2">The sequence shown here is derived from an EMBL/GenBank/DDBJ whole genome shotgun (WGS) entry which is preliminary data.</text>
</comment>
<dbReference type="Proteomes" id="UP001497045">
    <property type="component" value="Unassembled WGS sequence"/>
</dbReference>
<sequence>MKTANWLIGENLAGYSVWKVGEFVAASHETIVNQLSTRLIEHYRGDHERQLWSWRKQVRILQDALREHLQTHPRARDWGIILEYPLLRLQRRLDAVLLAGDIITIVEFKVGGGSYSPADKRQVEDYALGLRDFHETSRGMPIWPVLCVTEAQEGQLTPLSRDVGEVATTNAESLGEVFAVLSRASERDDATQIDVLEWDAGAYRPVPTIVQAAEQLFAGHDVTEIAAAASDKRNLGETTEALISLIERARQNNEHIVAFVTGVPGSGKTLVGLNAVHDSRFSRHGQNPGAYLSGNTPLVKVLQEALAADARKREGIKADEAKRRVGAAVQTLMNFLREYLNAHPNRAPADHVVVFDEAQRAWDAAYGKQKFDRPKSEASLFLEIMGRHDDWAVIIALVGGGQEINKGELGLSEWGRALNEENANPNTPHWTAVASPEVLEGGEATAWQKLFDEMPGAWVEHDQRLHLDASIRSYGSNAAPNWVNALLAGDLGSAAKIAQSEPDFPVYLTRDLDRAKAWLRQSARGNRRCGLVASSGARRIRADGMGVSLGAAQLDDVAHWFLRERGDIRSSYALEVVANEYGCQGLELDYVGVCWDGDMLWSSQGHCWEPRRLNGAKWQSIRQPDGKSWALNKYRVLLTRARLGTVIWVPTGSETDLTRKPKHYDQIARALSDAGARLLII</sequence>